<organism evidence="10">
    <name type="scientific">freshwater metagenome</name>
    <dbReference type="NCBI Taxonomy" id="449393"/>
    <lineage>
        <taxon>unclassified sequences</taxon>
        <taxon>metagenomes</taxon>
        <taxon>ecological metagenomes</taxon>
    </lineage>
</organism>
<dbReference type="InterPro" id="IPR016192">
    <property type="entry name" value="APOBEC/CMP_deaminase_Zn-bd"/>
</dbReference>
<dbReference type="GO" id="GO:0008703">
    <property type="term" value="F:5-amino-6-(5-phosphoribosylamino)uracil reductase activity"/>
    <property type="evidence" value="ECO:0007669"/>
    <property type="project" value="InterPro"/>
</dbReference>
<comment type="pathway">
    <text evidence="2">Cofactor biosynthesis; riboflavin biosynthesis; 5-amino-6-(D-ribitylamino)uracil from GTP: step 3/4.</text>
</comment>
<evidence type="ECO:0000256" key="1">
    <source>
        <dbReference type="ARBA" id="ARBA00004882"/>
    </source>
</evidence>
<dbReference type="PANTHER" id="PTHR38011:SF7">
    <property type="entry name" value="2,5-DIAMINO-6-RIBOSYLAMINO-4(3H)-PYRIMIDINONE 5'-PHOSPHATE REDUCTASE"/>
    <property type="match status" value="1"/>
</dbReference>
<dbReference type="Gene3D" id="3.40.140.10">
    <property type="entry name" value="Cytidine Deaminase, domain 2"/>
    <property type="match status" value="1"/>
</dbReference>
<dbReference type="Pfam" id="PF01872">
    <property type="entry name" value="RibD_C"/>
    <property type="match status" value="1"/>
</dbReference>
<dbReference type="GO" id="GO:0009231">
    <property type="term" value="P:riboflavin biosynthetic process"/>
    <property type="evidence" value="ECO:0007669"/>
    <property type="project" value="UniProtKB-UniPathway"/>
</dbReference>
<evidence type="ECO:0000256" key="4">
    <source>
        <dbReference type="ARBA" id="ARBA00022723"/>
    </source>
</evidence>
<dbReference type="PROSITE" id="PS00903">
    <property type="entry name" value="CYT_DCMP_DEAMINASES_1"/>
    <property type="match status" value="1"/>
</dbReference>
<keyword evidence="8" id="KW-0511">Multifunctional enzyme</keyword>
<dbReference type="SUPFAM" id="SSF53597">
    <property type="entry name" value="Dihydrofolate reductase-like"/>
    <property type="match status" value="1"/>
</dbReference>
<evidence type="ECO:0000256" key="7">
    <source>
        <dbReference type="ARBA" id="ARBA00023002"/>
    </source>
</evidence>
<dbReference type="EMBL" id="CAEZVF010000179">
    <property type="protein sequence ID" value="CAB4627559.1"/>
    <property type="molecule type" value="Genomic_DNA"/>
</dbReference>
<dbReference type="InterPro" id="IPR050765">
    <property type="entry name" value="Riboflavin_Biosynth_HTPR"/>
</dbReference>
<evidence type="ECO:0000256" key="5">
    <source>
        <dbReference type="ARBA" id="ARBA00022833"/>
    </source>
</evidence>
<feature type="domain" description="CMP/dCMP-type deaminase" evidence="9">
    <location>
        <begin position="4"/>
        <end position="126"/>
    </location>
</feature>
<accession>A0A6J6ITW9</accession>
<protein>
    <submittedName>
        <fullName evidence="10">Unannotated protein</fullName>
    </submittedName>
</protein>
<dbReference type="AlphaFoldDB" id="A0A6J6ITW9"/>
<dbReference type="PANTHER" id="PTHR38011">
    <property type="entry name" value="DIHYDROFOLATE REDUCTASE FAMILY PROTEIN (AFU_ORTHOLOGUE AFUA_8G06820)"/>
    <property type="match status" value="1"/>
</dbReference>
<keyword evidence="4" id="KW-0479">Metal-binding</keyword>
<dbReference type="PROSITE" id="PS51747">
    <property type="entry name" value="CYT_DCMP_DEAMINASES_2"/>
    <property type="match status" value="1"/>
</dbReference>
<evidence type="ECO:0000256" key="2">
    <source>
        <dbReference type="ARBA" id="ARBA00004910"/>
    </source>
</evidence>
<dbReference type="InterPro" id="IPR024072">
    <property type="entry name" value="DHFR-like_dom_sf"/>
</dbReference>
<keyword evidence="7" id="KW-0560">Oxidoreductase</keyword>
<dbReference type="GO" id="GO:0008835">
    <property type="term" value="F:diaminohydroxyphosphoribosylaminopyrimidine deaminase activity"/>
    <property type="evidence" value="ECO:0007669"/>
    <property type="project" value="InterPro"/>
</dbReference>
<dbReference type="CDD" id="cd01284">
    <property type="entry name" value="Riboflavin_deaminase-reductase"/>
    <property type="match status" value="1"/>
</dbReference>
<dbReference type="Gene3D" id="3.40.430.10">
    <property type="entry name" value="Dihydrofolate Reductase, subunit A"/>
    <property type="match status" value="1"/>
</dbReference>
<dbReference type="UniPathway" id="UPA00275">
    <property type="reaction ID" value="UER00401"/>
</dbReference>
<dbReference type="NCBIfam" id="TIGR00326">
    <property type="entry name" value="eubact_ribD"/>
    <property type="match status" value="1"/>
</dbReference>
<keyword evidence="3" id="KW-0686">Riboflavin biosynthesis</keyword>
<sequence>MATPVEIEAMEYALHLAARGLGTVSPNPAVGCVILAPDGQRVGEGWHQRAGQDHAEVIALKAAGDKAQGATAVVTLEPCSHTGRTGPCTQALIDAGISRVVFATPDPGVASSGGADVLLQAGLAVEGEVLLDQAVRINRGWLTAQVNGRPHVTVKIASSLDGRVSAPDGSMQWITNPTSRADGHRRRALVDAVMVGTGTIATDDPTLTARDVDDDLVFDQPLRVVVGHTLVPQQAKVRNGEAGFEQFTTHDVVTVLNQLWERDVRSVLIEGGPTLISAAIAAQVVDEVVMYLAPTVLGAGLASINTVLGEPLELSIDEVETLGDDIVIVGRPIKDLTGVTP</sequence>
<dbReference type="InterPro" id="IPR002125">
    <property type="entry name" value="CMP_dCMP_dom"/>
</dbReference>
<name>A0A6J6ITW9_9ZZZZ</name>
<evidence type="ECO:0000256" key="3">
    <source>
        <dbReference type="ARBA" id="ARBA00022619"/>
    </source>
</evidence>
<evidence type="ECO:0000256" key="8">
    <source>
        <dbReference type="ARBA" id="ARBA00023268"/>
    </source>
</evidence>
<dbReference type="InterPro" id="IPR004794">
    <property type="entry name" value="Eubact_RibD"/>
</dbReference>
<evidence type="ECO:0000256" key="6">
    <source>
        <dbReference type="ARBA" id="ARBA00022857"/>
    </source>
</evidence>
<keyword evidence="5" id="KW-0862">Zinc</keyword>
<comment type="pathway">
    <text evidence="1">Cofactor biosynthesis; riboflavin biosynthesis; 5-amino-6-(D-ribitylamino)uracil from GTP: step 2/4.</text>
</comment>
<evidence type="ECO:0000313" key="10">
    <source>
        <dbReference type="EMBL" id="CAB4627559.1"/>
    </source>
</evidence>
<evidence type="ECO:0000259" key="9">
    <source>
        <dbReference type="PROSITE" id="PS51747"/>
    </source>
</evidence>
<dbReference type="PIRSF" id="PIRSF006769">
    <property type="entry name" value="RibD"/>
    <property type="match status" value="1"/>
</dbReference>
<dbReference type="SUPFAM" id="SSF53927">
    <property type="entry name" value="Cytidine deaminase-like"/>
    <property type="match status" value="1"/>
</dbReference>
<dbReference type="InterPro" id="IPR002734">
    <property type="entry name" value="RibDG_C"/>
</dbReference>
<reference evidence="10" key="1">
    <citation type="submission" date="2020-05" db="EMBL/GenBank/DDBJ databases">
        <authorList>
            <person name="Chiriac C."/>
            <person name="Salcher M."/>
            <person name="Ghai R."/>
            <person name="Kavagutti S V."/>
        </authorList>
    </citation>
    <scope>NUCLEOTIDE SEQUENCE</scope>
</reference>
<proteinExistence type="predicted"/>
<keyword evidence="6" id="KW-0521">NADP</keyword>
<dbReference type="InterPro" id="IPR016193">
    <property type="entry name" value="Cytidine_deaminase-like"/>
</dbReference>
<gene>
    <name evidence="10" type="ORF">UFOPK1939_01026</name>
</gene>
<dbReference type="Pfam" id="PF00383">
    <property type="entry name" value="dCMP_cyt_deam_1"/>
    <property type="match status" value="1"/>
</dbReference>
<dbReference type="GO" id="GO:0008270">
    <property type="term" value="F:zinc ion binding"/>
    <property type="evidence" value="ECO:0007669"/>
    <property type="project" value="InterPro"/>
</dbReference>